<feature type="compositionally biased region" description="Basic and acidic residues" evidence="5">
    <location>
        <begin position="2224"/>
        <end position="2240"/>
    </location>
</feature>
<name>A0A2A9MKX0_BESBE</name>
<keyword evidence="1 4" id="KW-0378">Hydrolase</keyword>
<feature type="region of interest" description="Disordered" evidence="5">
    <location>
        <begin position="2815"/>
        <end position="2896"/>
    </location>
</feature>
<feature type="compositionally biased region" description="Basic and acidic residues" evidence="5">
    <location>
        <begin position="1531"/>
        <end position="1551"/>
    </location>
</feature>
<feature type="compositionally biased region" description="Basic and acidic residues" evidence="5">
    <location>
        <begin position="1204"/>
        <end position="1235"/>
    </location>
</feature>
<evidence type="ECO:0000313" key="8">
    <source>
        <dbReference type="EMBL" id="PFH38655.1"/>
    </source>
</evidence>
<feature type="compositionally biased region" description="Basic and acidic residues" evidence="5">
    <location>
        <begin position="1599"/>
        <end position="1609"/>
    </location>
</feature>
<feature type="region of interest" description="Disordered" evidence="5">
    <location>
        <begin position="2523"/>
        <end position="2749"/>
    </location>
</feature>
<feature type="compositionally biased region" description="Basic and acidic residues" evidence="5">
    <location>
        <begin position="404"/>
        <end position="418"/>
    </location>
</feature>
<feature type="region of interest" description="Disordered" evidence="5">
    <location>
        <begin position="1366"/>
        <end position="1406"/>
    </location>
</feature>
<feature type="region of interest" description="Disordered" evidence="5">
    <location>
        <begin position="742"/>
        <end position="802"/>
    </location>
</feature>
<feature type="compositionally biased region" description="Low complexity" evidence="5">
    <location>
        <begin position="757"/>
        <end position="774"/>
    </location>
</feature>
<accession>A0A2A9MKX0</accession>
<keyword evidence="2 4" id="KW-0442">Lipid degradation</keyword>
<feature type="compositionally biased region" description="Basic and acidic residues" evidence="5">
    <location>
        <begin position="742"/>
        <end position="751"/>
    </location>
</feature>
<feature type="region of interest" description="Disordered" evidence="5">
    <location>
        <begin position="1768"/>
        <end position="1825"/>
    </location>
</feature>
<keyword evidence="6" id="KW-0812">Transmembrane</keyword>
<feature type="compositionally biased region" description="Low complexity" evidence="5">
    <location>
        <begin position="2715"/>
        <end position="2745"/>
    </location>
</feature>
<comment type="caution">
    <text evidence="8">The sequence shown here is derived from an EMBL/GenBank/DDBJ whole genome shotgun (WGS) entry which is preliminary data.</text>
</comment>
<feature type="active site" description="Nucleophile" evidence="4">
    <location>
        <position position="2042"/>
    </location>
</feature>
<dbReference type="GO" id="GO:0004620">
    <property type="term" value="F:phospholipase activity"/>
    <property type="evidence" value="ECO:0007669"/>
    <property type="project" value="TreeGrafter"/>
</dbReference>
<feature type="compositionally biased region" description="Basic and acidic residues" evidence="5">
    <location>
        <begin position="2172"/>
        <end position="2186"/>
    </location>
</feature>
<dbReference type="OrthoDB" id="333991at2759"/>
<feature type="region of interest" description="Disordered" evidence="5">
    <location>
        <begin position="1257"/>
        <end position="1351"/>
    </location>
</feature>
<dbReference type="InterPro" id="IPR016035">
    <property type="entry name" value="Acyl_Trfase/lysoPLipase"/>
</dbReference>
<dbReference type="GO" id="GO:0016042">
    <property type="term" value="P:lipid catabolic process"/>
    <property type="evidence" value="ECO:0007669"/>
    <property type="project" value="UniProtKB-UniRule"/>
</dbReference>
<feature type="compositionally biased region" description="Basic and acidic residues" evidence="5">
    <location>
        <begin position="1481"/>
        <end position="1504"/>
    </location>
</feature>
<feature type="compositionally biased region" description="Basic and acidic residues" evidence="5">
    <location>
        <begin position="860"/>
        <end position="873"/>
    </location>
</feature>
<protein>
    <recommendedName>
        <fullName evidence="7">PNPLA domain-containing protein</fullName>
    </recommendedName>
</protein>
<feature type="compositionally biased region" description="Low complexity" evidence="5">
    <location>
        <begin position="454"/>
        <end position="473"/>
    </location>
</feature>
<feature type="compositionally biased region" description="Basic and acidic residues" evidence="5">
    <location>
        <begin position="331"/>
        <end position="355"/>
    </location>
</feature>
<feature type="region of interest" description="Disordered" evidence="5">
    <location>
        <begin position="454"/>
        <end position="613"/>
    </location>
</feature>
<feature type="compositionally biased region" description="Low complexity" evidence="5">
    <location>
        <begin position="1389"/>
        <end position="1406"/>
    </location>
</feature>
<feature type="domain" description="PNPLA" evidence="7">
    <location>
        <begin position="2004"/>
        <end position="2351"/>
    </location>
</feature>
<gene>
    <name evidence="8" type="ORF">BESB_009970</name>
</gene>
<feature type="region of interest" description="Disordered" evidence="5">
    <location>
        <begin position="860"/>
        <end position="1235"/>
    </location>
</feature>
<keyword evidence="6" id="KW-1133">Transmembrane helix</keyword>
<reference evidence="8 9" key="1">
    <citation type="submission" date="2017-09" db="EMBL/GenBank/DDBJ databases">
        <title>Genome sequencing of Besnoitia besnoiti strain Bb-Ger1.</title>
        <authorList>
            <person name="Schares G."/>
            <person name="Venepally P."/>
            <person name="Lorenzi H.A."/>
        </authorList>
    </citation>
    <scope>NUCLEOTIDE SEQUENCE [LARGE SCALE GENOMIC DNA]</scope>
    <source>
        <strain evidence="8 9">Bb-Ger1</strain>
    </source>
</reference>
<dbReference type="STRING" id="94643.A0A2A9MKX0"/>
<evidence type="ECO:0000256" key="6">
    <source>
        <dbReference type="SAM" id="Phobius"/>
    </source>
</evidence>
<feature type="compositionally biased region" description="Basic and acidic residues" evidence="5">
    <location>
        <begin position="2584"/>
        <end position="2594"/>
    </location>
</feature>
<feature type="compositionally biased region" description="Basic and acidic residues" evidence="5">
    <location>
        <begin position="2908"/>
        <end position="2921"/>
    </location>
</feature>
<dbReference type="PANTHER" id="PTHR24185">
    <property type="entry name" value="CALCIUM-INDEPENDENT PHOSPHOLIPASE A2-GAMMA"/>
    <property type="match status" value="1"/>
</dbReference>
<feature type="region of interest" description="Disordered" evidence="5">
    <location>
        <begin position="2206"/>
        <end position="2247"/>
    </location>
</feature>
<evidence type="ECO:0000256" key="5">
    <source>
        <dbReference type="SAM" id="MobiDB-lite"/>
    </source>
</evidence>
<dbReference type="RefSeq" id="XP_029222664.1">
    <property type="nucleotide sequence ID" value="XM_029359751.1"/>
</dbReference>
<feature type="compositionally biased region" description="Low complexity" evidence="5">
    <location>
        <begin position="2274"/>
        <end position="2289"/>
    </location>
</feature>
<feature type="region of interest" description="Disordered" evidence="5">
    <location>
        <begin position="328"/>
        <end position="422"/>
    </location>
</feature>
<feature type="compositionally biased region" description="Basic and acidic residues" evidence="5">
    <location>
        <begin position="779"/>
        <end position="796"/>
    </location>
</feature>
<feature type="short sequence motif" description="GXSXG" evidence="4">
    <location>
        <begin position="2040"/>
        <end position="2044"/>
    </location>
</feature>
<dbReference type="GO" id="GO:0006631">
    <property type="term" value="P:fatty acid metabolic process"/>
    <property type="evidence" value="ECO:0007669"/>
    <property type="project" value="TreeGrafter"/>
</dbReference>
<feature type="compositionally biased region" description="Basic and acidic residues" evidence="5">
    <location>
        <begin position="1512"/>
        <end position="1521"/>
    </location>
</feature>
<keyword evidence="6" id="KW-0472">Membrane</keyword>
<feature type="compositionally biased region" description="Basic and acidic residues" evidence="5">
    <location>
        <begin position="377"/>
        <end position="387"/>
    </location>
</feature>
<feature type="region of interest" description="Disordered" evidence="5">
    <location>
        <begin position="2959"/>
        <end position="2991"/>
    </location>
</feature>
<evidence type="ECO:0000256" key="2">
    <source>
        <dbReference type="ARBA" id="ARBA00022963"/>
    </source>
</evidence>
<sequence length="2991" mass="318548">MRSLTATTANGFAPFSSGRRSLRASSGKDSLRVVVGVRLFVHCVQRRSPKRHAAGEDSVPACHRPRHSFTEIACHQRVLLRARRPLFTTRSCSNVLSVFLLIAVVLALCYAVAANDRLSLSLASLPLTGLPQLLNKQLLIRGHRFLHSSSIAKVPSSLFLHRLSLRLFSRPRSAPLFAVADRPRPSHLRLSSALGDAAPSPSLSFLSSPFSAPHSPSAAAFMAGASDAERERKSCFLRALPALLLASSLPPDRTSPSSSSLRSTSCGKLEGCAVSPERLCGAKTPNWLESSLPFPFSSLLSASPLSYASGSDDPCTASADLARLCSGGEVQKPDEREDAEPAGREADSTRGEARGFSRGPSAECSGREQPVQAQTPEGERMRAERQPLTHSSTLHDGSPAPDRPLQERPRVPADRYDETGTVLRQVSSFSRRSCPPSALFSSSSLASPAASCFTPLFAPSTASPRGSPRAPSSFTARPACDRSWQAESETGDRRKRGRFEEQRMFKEDAYLPLFASASKKPEPSGDESDDECEVATGAGVGVHNLIRRTERADKDEEDEEERDAEARRDDGAAAPEAGEDETDRPLEPGDNEAKRDTDLSRKTQPQRTHEENQVHFDFQDIAASAACNIFIRTLLSRADALHIAARGQLVRSLLRLATASSAGAASRAPPAESAASCATAPSPAASVLQQAVEEDVFSALLPLLLANAERHALALAALRASSGQRRSPSLWRRWVWRHEDDSERGDLPVEARRRRAPGAAPAAASSAGLEALGGPEATDGEREGGMRGDAGERETAVGEEEEVDGEALLNELRTQHEEARRDALRLILLLLKNIPDALRQRPAQTQALTALLERIAEEGEIEKREEGHRRGDHPPGGAVVGDRPASPQAERPAERPTGNARMNAAVAQGGRNQELLSPPETARAGPTSRAVSASPAAASPSSPFSLSLPSSSPYDCLSTVEGSSSRYDYPSSGTQSPPSSPTSSVISGVGGARAWAAAPRLDEGENKPPSEGAGAQASKRDRHARSDAAGYAREIPESQAEEAEERRGEDKSAPEAAPSSGLATAPTRTPASPEEKKPGAAAAGERRSGAEENGEQATKEETARDIPPTSRRGELDNTQRPSGDTAGESALRAKDAAAKNTSGRDCQARENAADTRGDAAEASLDRNERPTQRAGEYDAAKAAREHTASEHAESERAVSGGCGRGEDGEEAHSRGSRVQQREEGRRRAGEAAREDEAKRLAAEILLLLASPPYAADLHAEDAPAHEQEGRIAAPREEAPRSLVSPTLAPCDEEGNETATQDERQTSVSEAPRSALSPPFPASAGSESPAERPAGDAERAPFRPSASPDSVASSGCFFSRLLSGLPERADAAARSREERAEEDKARGDAPGEAPPEQEGAAGAGTTFAAPSDAACSARALWVPVLLSANRASEQEALQASLAAAEPRILGALRARARVAPRRAREETHKQASDAGEGVGAEAWEKPAREGEERGGESGEIDKERTATQARRGGRPERRKAEDAPPSSGDEESGGRREEGSSKVLRSPEEPLAYRHAGPEAPAHAPAPPSLREEDAVAAQVDGLLQSRSFFVSETGVAEPWKREDFRETRKAGNANRPGTGDEEEWGLLGLYLPGVLDDAAAPSSSPSSASSSWSWSVPCEVVALFRGPGLARALAPRISPAFPLLASGDDSKPLSKKRERERARKRAEKLLRVAGVRALFAATQARHPEARARALEMLLRLLKSATQKAHAAEEFAQILGAFPLSTPVDSAPADRSVRQQEEDAQGPRGELEPKAGREGENHAGEGLANDEPHPPDEDPTQQRRRARRAVVDLIVSALLASVLERHARRQRPASSGASVSSAASASSAEAVAWGEKSEAAGLEMLYELCLLSAEWMNVLQTHTGVYVLLLALSKELDGEVKLHSAPSPAAAASASPLAFSAVPPLLRHARAPARVARRLRYVGILRTALGFAALSPAAAFPPACASLSSSALRERRRRRRGLRILAFDGGGTRGVLSLALLKQIVACVGKEAHETFDIICGTSTGGVIAALLGLEKASVVEAERLYDLLIREIFVRDSAAVTGARLVLRQAVYDERGWEGILDKAWGDRRMIDFAADPCCPKVFCISTVASSNPTNVMVWRNYNFPVNLVEQSTSPRARRDAGNPEEEVGAAAEKRTRAANDEGDAERNEGLFRAFFDGWRSREAAHGRATEEASDARAPSSSSRRLEDARQAYETRRPEPPTRALSPRSALQRIVRFFLPCSKAGGPRRPSPSSPAAASEAAAGGSATASPTSFLLVPSRGSRHAGSCRILVKDALRATTAAPGFFSGICWESQAFSDGALLANNPTAIALAEARGLYGEDVPIELVVSIGTGKFPSSFSSSRRGDNMLHVEAQGAAKTRAHSTSGLPQDASAGASQFMQTEKEETPAGGVSSLLGIGGWETLLAQLANCATNTEAIHDLLSDMLPPSIYFRFNPDISGNWTIDETRPERLSALKCLAERFFLDDEENRRKLVELVTRIKRDDEEDRELAQREAGERSPAAAKERPGEEEEGAGAKRCQADSAALDAEEDEEWTDLGGFQSERAAWREQEERPNARAAGPGGVWDSLVYSFLSAGPQPESVGDGEPRRAPAVLQGRRPRSQQDAGVEEERDPRDKTQQETRDEPWALERDAEGGGRQHPPQRPTSPSGDLGPSIEPTKPNRDAAAFLGPSPAVTTASLPGPSLSPAHAASASAASPTSAAWPSSHSRPRRSLWTWLTSGRGAEDAAAAAGASPFGARAASDGAHLSFTEKVLSVLSAPAEHQELHRRALLSARESRRLHARSPPACALTPCASGSGSPLPNARAPSVRGEEGEEAQGPAAEGGDCSGELEGADEPAAEDDARDEGDEDLVPPTGVQVVLQTIHAHLEEEARAAEREREDRKRARVSASRQADKLEATARSAQLEKDQISHLLQEQAMIHEAAAENQRRPRWALSAPQGPDGEAEASGGESD</sequence>
<feature type="compositionally biased region" description="Basic and acidic residues" evidence="5">
    <location>
        <begin position="1461"/>
        <end position="1470"/>
    </location>
</feature>
<feature type="compositionally biased region" description="Basic and acidic residues" evidence="5">
    <location>
        <begin position="2523"/>
        <end position="2546"/>
    </location>
</feature>
<feature type="compositionally biased region" description="Acidic residues" evidence="5">
    <location>
        <begin position="524"/>
        <end position="533"/>
    </location>
</feature>
<keyword evidence="9" id="KW-1185">Reference proteome</keyword>
<feature type="compositionally biased region" description="Basic and acidic residues" evidence="5">
    <location>
        <begin position="1366"/>
        <end position="1388"/>
    </location>
</feature>
<feature type="compositionally biased region" description="Basic and acidic residues" evidence="5">
    <location>
        <begin position="498"/>
        <end position="509"/>
    </location>
</feature>
<dbReference type="SUPFAM" id="SSF52151">
    <property type="entry name" value="FabD/lysophospholipase-like"/>
    <property type="match status" value="1"/>
</dbReference>
<feature type="compositionally biased region" description="Basic and acidic residues" evidence="5">
    <location>
        <begin position="1044"/>
        <end position="1053"/>
    </location>
</feature>
<feature type="compositionally biased region" description="Basic and acidic residues" evidence="5">
    <location>
        <begin position="2206"/>
        <end position="2215"/>
    </location>
</feature>
<evidence type="ECO:0000256" key="3">
    <source>
        <dbReference type="ARBA" id="ARBA00023098"/>
    </source>
</evidence>
<dbReference type="VEuPathDB" id="ToxoDB:BESB_009970"/>
<feature type="region of interest" description="Disordered" evidence="5">
    <location>
        <begin position="2908"/>
        <end position="2941"/>
    </location>
</feature>
<dbReference type="GeneID" id="40306059"/>
<feature type="compositionally biased region" description="Low complexity" evidence="5">
    <location>
        <begin position="928"/>
        <end position="953"/>
    </location>
</feature>
<dbReference type="Pfam" id="PF01734">
    <property type="entry name" value="Patatin"/>
    <property type="match status" value="1"/>
</dbReference>
<feature type="region of interest" description="Disordered" evidence="5">
    <location>
        <begin position="1599"/>
        <end position="1623"/>
    </location>
</feature>
<feature type="compositionally biased region" description="Acidic residues" evidence="5">
    <location>
        <begin position="2870"/>
        <end position="2889"/>
    </location>
</feature>
<dbReference type="PROSITE" id="PS51635">
    <property type="entry name" value="PNPLA"/>
    <property type="match status" value="1"/>
</dbReference>
<dbReference type="PANTHER" id="PTHR24185:SF1">
    <property type="entry name" value="CALCIUM-INDEPENDENT PHOSPHOLIPASE A2-GAMMA"/>
    <property type="match status" value="1"/>
</dbReference>
<dbReference type="Gene3D" id="3.40.1090.10">
    <property type="entry name" value="Cytosolic phospholipase A2 catalytic domain"/>
    <property type="match status" value="2"/>
</dbReference>
<dbReference type="InterPro" id="IPR002641">
    <property type="entry name" value="PNPLA_dom"/>
</dbReference>
<feature type="compositionally biased region" description="Low complexity" evidence="5">
    <location>
        <begin position="970"/>
        <end position="987"/>
    </location>
</feature>
<dbReference type="EMBL" id="NWUJ01000001">
    <property type="protein sequence ID" value="PFH38655.1"/>
    <property type="molecule type" value="Genomic_DNA"/>
</dbReference>
<evidence type="ECO:0000256" key="1">
    <source>
        <dbReference type="ARBA" id="ARBA00022801"/>
    </source>
</evidence>
<dbReference type="KEGG" id="bbes:BESB_009970"/>
<feature type="compositionally biased region" description="Low complexity" evidence="5">
    <location>
        <begin position="2555"/>
        <end position="2565"/>
    </location>
</feature>
<feature type="compositionally biased region" description="Basic and acidic residues" evidence="5">
    <location>
        <begin position="1328"/>
        <end position="1340"/>
    </location>
</feature>
<dbReference type="Proteomes" id="UP000224006">
    <property type="component" value="Chromosome I"/>
</dbReference>
<keyword evidence="3 4" id="KW-0443">Lipid metabolism</keyword>
<feature type="transmembrane region" description="Helical" evidence="6">
    <location>
        <begin position="91"/>
        <end position="113"/>
    </location>
</feature>
<feature type="compositionally biased region" description="Basic and acidic residues" evidence="5">
    <location>
        <begin position="1788"/>
        <end position="1802"/>
    </location>
</feature>
<feature type="compositionally biased region" description="Basic and acidic residues" evidence="5">
    <location>
        <begin position="1257"/>
        <end position="1279"/>
    </location>
</feature>
<feature type="short sequence motif" description="GXGXXG" evidence="4">
    <location>
        <begin position="2008"/>
        <end position="2013"/>
    </location>
</feature>
<feature type="compositionally biased region" description="Basic and acidic residues" evidence="5">
    <location>
        <begin position="2650"/>
        <end position="2675"/>
    </location>
</feature>
<feature type="active site" description="Proton acceptor" evidence="4">
    <location>
        <position position="2338"/>
    </location>
</feature>
<feature type="compositionally biased region" description="Basic and acidic residues" evidence="5">
    <location>
        <begin position="2930"/>
        <end position="2941"/>
    </location>
</feature>
<dbReference type="GO" id="GO:0016020">
    <property type="term" value="C:membrane"/>
    <property type="evidence" value="ECO:0007669"/>
    <property type="project" value="TreeGrafter"/>
</dbReference>
<feature type="region of interest" description="Disordered" evidence="5">
    <location>
        <begin position="2262"/>
        <end position="2289"/>
    </location>
</feature>
<evidence type="ECO:0000256" key="4">
    <source>
        <dbReference type="PROSITE-ProRule" id="PRU01161"/>
    </source>
</evidence>
<proteinExistence type="predicted"/>
<feature type="compositionally biased region" description="Basic and acidic residues" evidence="5">
    <location>
        <begin position="1073"/>
        <end position="1090"/>
    </location>
</feature>
<feature type="compositionally biased region" description="Basic and acidic residues" evidence="5">
    <location>
        <begin position="583"/>
        <end position="613"/>
    </location>
</feature>
<feature type="region of interest" description="Disordered" evidence="5">
    <location>
        <begin position="2399"/>
        <end position="2424"/>
    </location>
</feature>
<evidence type="ECO:0000259" key="7">
    <source>
        <dbReference type="PROSITE" id="PS51635"/>
    </source>
</evidence>
<feature type="compositionally biased region" description="Basic and acidic residues" evidence="5">
    <location>
        <begin position="1146"/>
        <end position="1196"/>
    </location>
</feature>
<organism evidence="8 9">
    <name type="scientific">Besnoitia besnoiti</name>
    <name type="common">Apicomplexan protozoan</name>
    <dbReference type="NCBI Taxonomy" id="94643"/>
    <lineage>
        <taxon>Eukaryota</taxon>
        <taxon>Sar</taxon>
        <taxon>Alveolata</taxon>
        <taxon>Apicomplexa</taxon>
        <taxon>Conoidasida</taxon>
        <taxon>Coccidia</taxon>
        <taxon>Eucoccidiorida</taxon>
        <taxon>Eimeriorina</taxon>
        <taxon>Sarcocystidae</taxon>
        <taxon>Besnoitia</taxon>
    </lineage>
</organism>
<evidence type="ECO:0000313" key="9">
    <source>
        <dbReference type="Proteomes" id="UP000224006"/>
    </source>
</evidence>
<feature type="short sequence motif" description="DGA/G" evidence="4">
    <location>
        <begin position="2338"/>
        <end position="2340"/>
    </location>
</feature>
<feature type="region of interest" description="Disordered" evidence="5">
    <location>
        <begin position="2152"/>
        <end position="2186"/>
    </location>
</feature>
<feature type="region of interest" description="Disordered" evidence="5">
    <location>
        <begin position="1455"/>
        <end position="1577"/>
    </location>
</feature>